<feature type="region of interest" description="Disordered" evidence="2">
    <location>
        <begin position="191"/>
        <end position="210"/>
    </location>
</feature>
<feature type="compositionally biased region" description="Basic and acidic residues" evidence="2">
    <location>
        <begin position="193"/>
        <end position="210"/>
    </location>
</feature>
<dbReference type="AlphaFoldDB" id="A0A6A4VJJ2"/>
<dbReference type="Proteomes" id="UP000440578">
    <property type="component" value="Unassembled WGS sequence"/>
</dbReference>
<feature type="compositionally biased region" description="Low complexity" evidence="2">
    <location>
        <begin position="49"/>
        <end position="64"/>
    </location>
</feature>
<evidence type="ECO:0000313" key="4">
    <source>
        <dbReference type="Proteomes" id="UP000440578"/>
    </source>
</evidence>
<proteinExistence type="predicted"/>
<name>A0A6A4VJJ2_AMPAM</name>
<accession>A0A6A4VJJ2</accession>
<keyword evidence="4" id="KW-1185">Reference proteome</keyword>
<reference evidence="3 4" key="1">
    <citation type="submission" date="2019-07" db="EMBL/GenBank/DDBJ databases">
        <title>Draft genome assembly of a fouling barnacle, Amphibalanus amphitrite (Darwin, 1854): The first reference genome for Thecostraca.</title>
        <authorList>
            <person name="Kim W."/>
        </authorList>
    </citation>
    <scope>NUCLEOTIDE SEQUENCE [LARGE SCALE GENOMIC DNA]</scope>
    <source>
        <strain evidence="3">SNU_AA5</strain>
        <tissue evidence="3">Soma without cirri and trophi</tissue>
    </source>
</reference>
<evidence type="ECO:0000313" key="3">
    <source>
        <dbReference type="EMBL" id="KAF0290528.1"/>
    </source>
</evidence>
<feature type="region of interest" description="Disordered" evidence="2">
    <location>
        <begin position="1"/>
        <end position="64"/>
    </location>
</feature>
<gene>
    <name evidence="3" type="ORF">FJT64_011290</name>
</gene>
<feature type="coiled-coil region" evidence="1">
    <location>
        <begin position="414"/>
        <end position="441"/>
    </location>
</feature>
<sequence>MHHQQHHQHQQKQSPSRPRPGSLQLKTPQDFELRRPADATLSQTSMPRTSSFASLSQSQSSSTAQLIDQSDQFFIVPGMDGALSREEFSKLTPAGSPEKGRHSEASFAEMAAARQSLCDLAEVARRKEQEWRTLQELRIRGLEDAVQGREQSLQQERRRFQRTVEELNEQRRQLEQQLGDSGARAQEVQQLQRRLEQAEQTSRRLTKERDELSAKLSDVISKQQAVEAASQELREENETQAHQLRQVEKELAAARRNGDWLTRRLENAEQEREKSADAELQMKVAIGKMEGYLKEEESTLDTVRAELNNAREARETVEIELRTEKARLKEHQERAKKMETEWEASRVELESKLADKSKKIGFLVQGIRTLESDWKERYAELQRNSAAALDEVERSHGAEQERLLGLVRSGEERARQAAGQAAAAQAECQRLEAELTQAAAAAASTGRERAEERREAAQLLAARELSLAELRGRLERQQLRLDELSSRSAEGRLEETRRLLAQWQAAAGRLREYAEKVTGERDRLQRALQTNSGGDNVQQLERDNNRLRTLNSRRQCLRSWRLNQSSTGRLTLITEVTQRAAWLNKIVNILFGFGSSR</sequence>
<keyword evidence="1" id="KW-0175">Coiled coil</keyword>
<comment type="caution">
    <text evidence="3">The sequence shown here is derived from an EMBL/GenBank/DDBJ whole genome shotgun (WGS) entry which is preliminary data.</text>
</comment>
<dbReference type="EMBL" id="VIIS01001947">
    <property type="protein sequence ID" value="KAF0290528.1"/>
    <property type="molecule type" value="Genomic_DNA"/>
</dbReference>
<feature type="compositionally biased region" description="Basic residues" evidence="2">
    <location>
        <begin position="1"/>
        <end position="10"/>
    </location>
</feature>
<evidence type="ECO:0000256" key="2">
    <source>
        <dbReference type="SAM" id="MobiDB-lite"/>
    </source>
</evidence>
<organism evidence="3 4">
    <name type="scientific">Amphibalanus amphitrite</name>
    <name type="common">Striped barnacle</name>
    <name type="synonym">Balanus amphitrite</name>
    <dbReference type="NCBI Taxonomy" id="1232801"/>
    <lineage>
        <taxon>Eukaryota</taxon>
        <taxon>Metazoa</taxon>
        <taxon>Ecdysozoa</taxon>
        <taxon>Arthropoda</taxon>
        <taxon>Crustacea</taxon>
        <taxon>Multicrustacea</taxon>
        <taxon>Cirripedia</taxon>
        <taxon>Thoracica</taxon>
        <taxon>Thoracicalcarea</taxon>
        <taxon>Balanomorpha</taxon>
        <taxon>Balanoidea</taxon>
        <taxon>Balanidae</taxon>
        <taxon>Amphibalaninae</taxon>
        <taxon>Amphibalanus</taxon>
    </lineage>
</organism>
<protein>
    <submittedName>
        <fullName evidence="3">Uncharacterized protein</fullName>
    </submittedName>
</protein>
<evidence type="ECO:0000256" key="1">
    <source>
        <dbReference type="SAM" id="Coils"/>
    </source>
</evidence>